<sequence length="288" mass="32053">MPEQAGRLPAYAEELKERRIEAGMSQRQLAKEVFVHHTLVARWESGTRKPGEREAVRLDLVLNTGGTFQRFLDRNPFAPHFDRAAEAEGEAVRIEEYAAVLVPGLLQTEAYARAVFLGAEFSTSPDVVDKRVVSRLKRASILDNELPECWFILSETVLRVLVGSAGVMAEQLTHITDLVRRNRVRVQVVPFSQGNHGAMSGSVLSLMKFSDAPDLAYVEALHTGNVMDDDQPELVQHCRDAYDLARAAALSPGLSLHLLDTVTKEYRSYEHGVLPDQRGLAQVQLQRG</sequence>
<dbReference type="RefSeq" id="WP_191209504.1">
    <property type="nucleotide sequence ID" value="NZ_BAABKL010000050.1"/>
</dbReference>
<dbReference type="Pfam" id="PF01381">
    <property type="entry name" value="HTH_3"/>
    <property type="match status" value="1"/>
</dbReference>
<dbReference type="AlphaFoldDB" id="A0A927EZB4"/>
<evidence type="ECO:0000313" key="3">
    <source>
        <dbReference type="Proteomes" id="UP000632289"/>
    </source>
</evidence>
<dbReference type="Gene3D" id="1.10.260.40">
    <property type="entry name" value="lambda repressor-like DNA-binding domains"/>
    <property type="match status" value="1"/>
</dbReference>
<comment type="caution">
    <text evidence="2">The sequence shown here is derived from an EMBL/GenBank/DDBJ whole genome shotgun (WGS) entry which is preliminary data.</text>
</comment>
<proteinExistence type="predicted"/>
<dbReference type="InterPro" id="IPR043917">
    <property type="entry name" value="DUF5753"/>
</dbReference>
<evidence type="ECO:0000259" key="1">
    <source>
        <dbReference type="PROSITE" id="PS50943"/>
    </source>
</evidence>
<evidence type="ECO:0000313" key="2">
    <source>
        <dbReference type="EMBL" id="MBD3932228.1"/>
    </source>
</evidence>
<dbReference type="Pfam" id="PF19054">
    <property type="entry name" value="DUF5753"/>
    <property type="match status" value="1"/>
</dbReference>
<keyword evidence="3" id="KW-1185">Reference proteome</keyword>
<dbReference type="EMBL" id="JACXYU010000004">
    <property type="protein sequence ID" value="MBD3932228.1"/>
    <property type="molecule type" value="Genomic_DNA"/>
</dbReference>
<dbReference type="GO" id="GO:0003677">
    <property type="term" value="F:DNA binding"/>
    <property type="evidence" value="ECO:0007669"/>
    <property type="project" value="InterPro"/>
</dbReference>
<dbReference type="PROSITE" id="PS50943">
    <property type="entry name" value="HTH_CROC1"/>
    <property type="match status" value="1"/>
</dbReference>
<accession>A0A927EZB4</accession>
<dbReference type="SMART" id="SM00530">
    <property type="entry name" value="HTH_XRE"/>
    <property type="match status" value="1"/>
</dbReference>
<organism evidence="2 3">
    <name type="scientific">Streptomyces chumphonensis</name>
    <dbReference type="NCBI Taxonomy" id="1214925"/>
    <lineage>
        <taxon>Bacteria</taxon>
        <taxon>Bacillati</taxon>
        <taxon>Actinomycetota</taxon>
        <taxon>Actinomycetes</taxon>
        <taxon>Kitasatosporales</taxon>
        <taxon>Streptomycetaceae</taxon>
        <taxon>Streptomyces</taxon>
    </lineage>
</organism>
<dbReference type="InterPro" id="IPR001387">
    <property type="entry name" value="Cro/C1-type_HTH"/>
</dbReference>
<dbReference type="SUPFAM" id="SSF47413">
    <property type="entry name" value="lambda repressor-like DNA-binding domains"/>
    <property type="match status" value="1"/>
</dbReference>
<dbReference type="InterPro" id="IPR010982">
    <property type="entry name" value="Lambda_DNA-bd_dom_sf"/>
</dbReference>
<dbReference type="CDD" id="cd00093">
    <property type="entry name" value="HTH_XRE"/>
    <property type="match status" value="1"/>
</dbReference>
<feature type="domain" description="HTH cro/C1-type" evidence="1">
    <location>
        <begin position="15"/>
        <end position="68"/>
    </location>
</feature>
<reference evidence="2" key="1">
    <citation type="submission" date="2020-09" db="EMBL/GenBank/DDBJ databases">
        <title>Secondary metabolite and genome analysis of marine Streptomyces chumphonensis KK1-2T.</title>
        <authorList>
            <person name="Phongsopitanun W."/>
            <person name="Kanchanasin P."/>
            <person name="Pittayakhajonwut P."/>
            <person name="Suwanborirux K."/>
            <person name="Tanasupawat S."/>
        </authorList>
    </citation>
    <scope>NUCLEOTIDE SEQUENCE</scope>
    <source>
        <strain evidence="2">KK1-2</strain>
    </source>
</reference>
<protein>
    <submittedName>
        <fullName evidence="2">Helix-turn-helix transcriptional regulator</fullName>
    </submittedName>
</protein>
<dbReference type="Proteomes" id="UP000632289">
    <property type="component" value="Unassembled WGS sequence"/>
</dbReference>
<gene>
    <name evidence="2" type="ORF">IF129_11775</name>
</gene>
<name>A0A927EZB4_9ACTN</name>